<gene>
    <name evidence="1" type="ORF">L6164_002484</name>
</gene>
<protein>
    <submittedName>
        <fullName evidence="1">Uncharacterized protein</fullName>
    </submittedName>
</protein>
<dbReference type="EMBL" id="CM039427">
    <property type="protein sequence ID" value="KAI4353541.1"/>
    <property type="molecule type" value="Genomic_DNA"/>
</dbReference>
<comment type="caution">
    <text evidence="1">The sequence shown here is derived from an EMBL/GenBank/DDBJ whole genome shotgun (WGS) entry which is preliminary data.</text>
</comment>
<reference evidence="1 2" key="1">
    <citation type="journal article" date="2022" name="DNA Res.">
        <title>Chromosomal-level genome assembly of the orchid tree Bauhinia variegata (Leguminosae; Cercidoideae) supports the allotetraploid origin hypothesis of Bauhinia.</title>
        <authorList>
            <person name="Zhong Y."/>
            <person name="Chen Y."/>
            <person name="Zheng D."/>
            <person name="Pang J."/>
            <person name="Liu Y."/>
            <person name="Luo S."/>
            <person name="Meng S."/>
            <person name="Qian L."/>
            <person name="Wei D."/>
            <person name="Dai S."/>
            <person name="Zhou R."/>
        </authorList>
    </citation>
    <scope>NUCLEOTIDE SEQUENCE [LARGE SCALE GENOMIC DNA]</scope>
    <source>
        <strain evidence="1">BV-YZ2020</strain>
    </source>
</reference>
<organism evidence="1 2">
    <name type="scientific">Bauhinia variegata</name>
    <name type="common">Purple orchid tree</name>
    <name type="synonym">Phanera variegata</name>
    <dbReference type="NCBI Taxonomy" id="167791"/>
    <lineage>
        <taxon>Eukaryota</taxon>
        <taxon>Viridiplantae</taxon>
        <taxon>Streptophyta</taxon>
        <taxon>Embryophyta</taxon>
        <taxon>Tracheophyta</taxon>
        <taxon>Spermatophyta</taxon>
        <taxon>Magnoliopsida</taxon>
        <taxon>eudicotyledons</taxon>
        <taxon>Gunneridae</taxon>
        <taxon>Pentapetalae</taxon>
        <taxon>rosids</taxon>
        <taxon>fabids</taxon>
        <taxon>Fabales</taxon>
        <taxon>Fabaceae</taxon>
        <taxon>Cercidoideae</taxon>
        <taxon>Cercideae</taxon>
        <taxon>Bauhiniinae</taxon>
        <taxon>Bauhinia</taxon>
    </lineage>
</organism>
<proteinExistence type="predicted"/>
<keyword evidence="2" id="KW-1185">Reference proteome</keyword>
<accession>A0ACB9PYD1</accession>
<evidence type="ECO:0000313" key="1">
    <source>
        <dbReference type="EMBL" id="KAI4353541.1"/>
    </source>
</evidence>
<name>A0ACB9PYD1_BAUVA</name>
<dbReference type="Proteomes" id="UP000828941">
    <property type="component" value="Chromosome 2"/>
</dbReference>
<sequence>MANLKVAMVLLMCVAVMSAPITQAAITCGAVAGKVAPCIGYLTNKAPNPSAGCCSGVKSLLASAATTADRQTVCNCLKSSAGSISGLNYAAAGSLPGKCGVSIPYKISPSTNCATIK</sequence>
<evidence type="ECO:0000313" key="2">
    <source>
        <dbReference type="Proteomes" id="UP000828941"/>
    </source>
</evidence>